<dbReference type="Gene3D" id="1.50.10.20">
    <property type="match status" value="1"/>
</dbReference>
<evidence type="ECO:0000313" key="2">
    <source>
        <dbReference type="Proteomes" id="UP000030700"/>
    </source>
</evidence>
<evidence type="ECO:0008006" key="3">
    <source>
        <dbReference type="Google" id="ProtNLM"/>
    </source>
</evidence>
<organism evidence="1">
    <name type="scientific">Candidatus Moduliflexus flocculans</name>
    <dbReference type="NCBI Taxonomy" id="1499966"/>
    <lineage>
        <taxon>Bacteria</taxon>
        <taxon>Candidatus Moduliflexota</taxon>
        <taxon>Candidatus Moduliflexia</taxon>
        <taxon>Candidatus Moduliflexales</taxon>
        <taxon>Candidatus Moduliflexaceae</taxon>
    </lineage>
</organism>
<dbReference type="Proteomes" id="UP000030700">
    <property type="component" value="Unassembled WGS sequence"/>
</dbReference>
<gene>
    <name evidence="1" type="ORF">U14_01752</name>
</gene>
<proteinExistence type="predicted"/>
<accession>A0A0S6VXG5</accession>
<keyword evidence="2" id="KW-1185">Reference proteome</keyword>
<dbReference type="AlphaFoldDB" id="A0A0S6VXG5"/>
<dbReference type="InterPro" id="IPR008930">
    <property type="entry name" value="Terpenoid_cyclase/PrenylTrfase"/>
</dbReference>
<sequence>MKNLSKDRQQAAKAFIFSHARPLEQAFYRHEFESAPREDALIELARFQNADGGFGQALEPDFRAPESSSYTTGIALDMLREINAPADHPLIRGAMAYLLHTYQRETQTWRIIPPTGDASPHAPWWNQDRLEETFKHFRVNPKAELVSYFYRYESAISPNEQDEMLASLLVDVEKLPDAVSVDELLCLLRLHACETLPAEARSYLRERLTKMILATVEMNPEKWGGYCLKPLWAVTSPNAPFADIIRPALEQNLDYEIDRQNEDGSWSPNWSWFGQFPEEWPTAEREWRGVLTLRMLRTLKAFGRVE</sequence>
<reference evidence="1" key="1">
    <citation type="journal article" date="2015" name="PeerJ">
        <title>First genomic representation of candidate bacterial phylum KSB3 points to enhanced environmental sensing as a trigger of wastewater bulking.</title>
        <authorList>
            <person name="Sekiguchi Y."/>
            <person name="Ohashi A."/>
            <person name="Parks D.H."/>
            <person name="Yamauchi T."/>
            <person name="Tyson G.W."/>
            <person name="Hugenholtz P."/>
        </authorList>
    </citation>
    <scope>NUCLEOTIDE SEQUENCE [LARGE SCALE GENOMIC DNA]</scope>
</reference>
<dbReference type="EMBL" id="DF820456">
    <property type="protein sequence ID" value="GAK50521.1"/>
    <property type="molecule type" value="Genomic_DNA"/>
</dbReference>
<evidence type="ECO:0000313" key="1">
    <source>
        <dbReference type="EMBL" id="GAK50521.1"/>
    </source>
</evidence>
<dbReference type="HOGENOM" id="CLU_051344_0_0_0"/>
<protein>
    <recommendedName>
        <fullName evidence="3">Squalene cyclase C-terminal domain-containing protein</fullName>
    </recommendedName>
</protein>
<name>A0A0S6VXG5_9BACT</name>
<dbReference type="STRING" id="1499966.U14_01752"/>
<dbReference type="SUPFAM" id="SSF48239">
    <property type="entry name" value="Terpenoid cyclases/Protein prenyltransferases"/>
    <property type="match status" value="1"/>
</dbReference>